<evidence type="ECO:0000256" key="2">
    <source>
        <dbReference type="PROSITE-ProRule" id="PRU00035"/>
    </source>
</evidence>
<dbReference type="InterPro" id="IPR018359">
    <property type="entry name" value="Bromodomain_CS"/>
</dbReference>
<accession>A0A9Q1JZD7</accession>
<feature type="region of interest" description="Disordered" evidence="3">
    <location>
        <begin position="1"/>
        <end position="160"/>
    </location>
</feature>
<evidence type="ECO:0000259" key="4">
    <source>
        <dbReference type="PROSITE" id="PS50014"/>
    </source>
</evidence>
<sequence length="720" mass="78139">MGKVVEKKRKKKKGRPSLLDLQKRSLKQQQEQQQQQQQQQHKLQNPSPHSFLRRSTRRNPNPNSDDDQPSGGTTRQKKLKHVLNLRDEDGEVGSGEDNSGSDDAGSASSGSNSHHKKRKIGSIGPGSGLDNHDKGEKHSAATNQTTPQQGSKLDDGPSTPLPNKKLLLFVLDRLQKKDTYGVFAEPVDPEELPDYHEVIAHPMDFSTVRKKLANGAYANLEQFEKDVFLICSNAMQYNAPDTIYFRQARAIQELAKKNFENLRQDSDDNETEREPEPEPKVVRRGRPPTKNLKRPPGRPPLEHSKPQAEHANPGPSEALPPTTGGITNQSSNDVRKGPLLLEKYGSPDLFARPSYGLRFGETYIGWSAERYGRTDDMAGSASKGITMKHGKKNIVLDENRRNTYRQSCTLASGEEPSVLTTFDGDRKLLIPVGLHSEHGYARSLARFAAKLGPVAWKVASRKIQRCLPASVKFGPGWVGDNEAPAERQVSQQLPPAAGSQPSPPASLPISGDSSSAPDQDRVESNHSTQKQEEQSSKTKIPSIQPKLVEGSSKVLSPSASNDGTPVCSSPVTPGNGGVPRLNVSEASTSSHPDTTSSMLNRSTNATKDNRPRINGLNGSYGLNFAAQMGKMIGAAAARPMTLPRTETDSLGPPSADNNSFEGAKLTENSSTMRRGDCLPHARQPQKGSPSPPDLNVGFQAPSSPCSGKADSVQPDLALQL</sequence>
<feature type="compositionally biased region" description="Polar residues" evidence="3">
    <location>
        <begin position="140"/>
        <end position="151"/>
    </location>
</feature>
<feature type="compositionally biased region" description="Low complexity" evidence="3">
    <location>
        <begin position="95"/>
        <end position="112"/>
    </location>
</feature>
<comment type="caution">
    <text evidence="5">The sequence shown here is derived from an EMBL/GenBank/DDBJ whole genome shotgun (WGS) entry which is preliminary data.</text>
</comment>
<dbReference type="PROSITE" id="PS00633">
    <property type="entry name" value="BROMODOMAIN_1"/>
    <property type="match status" value="1"/>
</dbReference>
<organism evidence="5 6">
    <name type="scientific">Carnegiea gigantea</name>
    <dbReference type="NCBI Taxonomy" id="171969"/>
    <lineage>
        <taxon>Eukaryota</taxon>
        <taxon>Viridiplantae</taxon>
        <taxon>Streptophyta</taxon>
        <taxon>Embryophyta</taxon>
        <taxon>Tracheophyta</taxon>
        <taxon>Spermatophyta</taxon>
        <taxon>Magnoliopsida</taxon>
        <taxon>eudicotyledons</taxon>
        <taxon>Gunneridae</taxon>
        <taxon>Pentapetalae</taxon>
        <taxon>Caryophyllales</taxon>
        <taxon>Cactineae</taxon>
        <taxon>Cactaceae</taxon>
        <taxon>Cactoideae</taxon>
        <taxon>Echinocereeae</taxon>
        <taxon>Carnegiea</taxon>
    </lineage>
</organism>
<feature type="region of interest" description="Disordered" evidence="3">
    <location>
        <begin position="637"/>
        <end position="720"/>
    </location>
</feature>
<dbReference type="OrthoDB" id="21449at2759"/>
<dbReference type="AlphaFoldDB" id="A0A9Q1JZD7"/>
<feature type="compositionally biased region" description="Basic and acidic residues" evidence="3">
    <location>
        <begin position="518"/>
        <end position="536"/>
    </location>
</feature>
<feature type="compositionally biased region" description="Low complexity" evidence="3">
    <location>
        <begin position="490"/>
        <end position="500"/>
    </location>
</feature>
<feature type="region of interest" description="Disordered" evidence="3">
    <location>
        <begin position="261"/>
        <end position="334"/>
    </location>
</feature>
<feature type="compositionally biased region" description="Basic residues" evidence="3">
    <location>
        <begin position="282"/>
        <end position="296"/>
    </location>
</feature>
<dbReference type="SUPFAM" id="SSF47370">
    <property type="entry name" value="Bromodomain"/>
    <property type="match status" value="1"/>
</dbReference>
<dbReference type="CDD" id="cd04369">
    <property type="entry name" value="Bromodomain"/>
    <property type="match status" value="1"/>
</dbReference>
<dbReference type="Gene3D" id="1.20.920.10">
    <property type="entry name" value="Bromodomain-like"/>
    <property type="match status" value="1"/>
</dbReference>
<evidence type="ECO:0000313" key="5">
    <source>
        <dbReference type="EMBL" id="KAJ8433913.1"/>
    </source>
</evidence>
<evidence type="ECO:0000256" key="1">
    <source>
        <dbReference type="ARBA" id="ARBA00023117"/>
    </source>
</evidence>
<dbReference type="InterPro" id="IPR036427">
    <property type="entry name" value="Bromodomain-like_sf"/>
</dbReference>
<feature type="domain" description="Bromo" evidence="4">
    <location>
        <begin position="175"/>
        <end position="245"/>
    </location>
</feature>
<dbReference type="SMART" id="SM00297">
    <property type="entry name" value="BROMO"/>
    <property type="match status" value="1"/>
</dbReference>
<keyword evidence="1 2" id="KW-0103">Bromodomain</keyword>
<protein>
    <recommendedName>
        <fullName evidence="4">Bromo domain-containing protein</fullName>
    </recommendedName>
</protein>
<evidence type="ECO:0000313" key="6">
    <source>
        <dbReference type="Proteomes" id="UP001153076"/>
    </source>
</evidence>
<feature type="compositionally biased region" description="Basic and acidic residues" evidence="3">
    <location>
        <begin position="130"/>
        <end position="139"/>
    </location>
</feature>
<dbReference type="Pfam" id="PF00439">
    <property type="entry name" value="Bromodomain"/>
    <property type="match status" value="1"/>
</dbReference>
<dbReference type="PANTHER" id="PTHR22881:SF27">
    <property type="entry name" value="BROMODOMAIN CONTAINING 7_9"/>
    <property type="match status" value="1"/>
</dbReference>
<dbReference type="Proteomes" id="UP001153076">
    <property type="component" value="Unassembled WGS sequence"/>
</dbReference>
<proteinExistence type="predicted"/>
<dbReference type="PANTHER" id="PTHR22881">
    <property type="entry name" value="BROMODOMAIN CONTAINING PROTEIN"/>
    <property type="match status" value="1"/>
</dbReference>
<feature type="compositionally biased region" description="Polar residues" evidence="3">
    <location>
        <begin position="584"/>
        <end position="606"/>
    </location>
</feature>
<feature type="compositionally biased region" description="Basic residues" evidence="3">
    <location>
        <begin position="1"/>
        <end position="15"/>
    </location>
</feature>
<dbReference type="PRINTS" id="PR00503">
    <property type="entry name" value="BROMODOMAIN"/>
</dbReference>
<reference evidence="5" key="1">
    <citation type="submission" date="2022-04" db="EMBL/GenBank/DDBJ databases">
        <title>Carnegiea gigantea Genome sequencing and assembly v2.</title>
        <authorList>
            <person name="Copetti D."/>
            <person name="Sanderson M.J."/>
            <person name="Burquez A."/>
            <person name="Wojciechowski M.F."/>
        </authorList>
    </citation>
    <scope>NUCLEOTIDE SEQUENCE</scope>
    <source>
        <strain evidence="5">SGP5-SGP5p</strain>
        <tissue evidence="5">Aerial part</tissue>
    </source>
</reference>
<feature type="region of interest" description="Disordered" evidence="3">
    <location>
        <begin position="485"/>
        <end position="614"/>
    </location>
</feature>
<keyword evidence="6" id="KW-1185">Reference proteome</keyword>
<dbReference type="InterPro" id="IPR001487">
    <property type="entry name" value="Bromodomain"/>
</dbReference>
<dbReference type="PROSITE" id="PS50014">
    <property type="entry name" value="BROMODOMAIN_2"/>
    <property type="match status" value="1"/>
</dbReference>
<dbReference type="InterPro" id="IPR051831">
    <property type="entry name" value="Bromodomain_contain_prot"/>
</dbReference>
<evidence type="ECO:0000256" key="3">
    <source>
        <dbReference type="SAM" id="MobiDB-lite"/>
    </source>
</evidence>
<feature type="compositionally biased region" description="Polar residues" evidence="3">
    <location>
        <begin position="553"/>
        <end position="572"/>
    </location>
</feature>
<gene>
    <name evidence="5" type="ORF">Cgig2_001842</name>
</gene>
<dbReference type="EMBL" id="JAKOGI010000511">
    <property type="protein sequence ID" value="KAJ8433913.1"/>
    <property type="molecule type" value="Genomic_DNA"/>
</dbReference>
<feature type="compositionally biased region" description="Basic and acidic residues" evidence="3">
    <location>
        <begin position="261"/>
        <end position="281"/>
    </location>
</feature>
<feature type="compositionally biased region" description="Polar residues" evidence="3">
    <location>
        <begin position="655"/>
        <end position="672"/>
    </location>
</feature>
<name>A0A9Q1JZD7_9CARY</name>
<feature type="compositionally biased region" description="Low complexity" evidence="3">
    <location>
        <begin position="28"/>
        <end position="40"/>
    </location>
</feature>